<dbReference type="EMBL" id="DSZT01000183">
    <property type="protein sequence ID" value="HGU42410.1"/>
    <property type="molecule type" value="Genomic_DNA"/>
</dbReference>
<dbReference type="GO" id="GO:0003676">
    <property type="term" value="F:nucleic acid binding"/>
    <property type="evidence" value="ECO:0007669"/>
    <property type="project" value="InterPro"/>
</dbReference>
<dbReference type="AlphaFoldDB" id="A0A7C4W7D0"/>
<gene>
    <name evidence="2" type="ORF">ENT72_05810</name>
    <name evidence="1" type="ORF">ENU12_02015</name>
</gene>
<sequence length="329" mass="38132">MKNVEAELLAVMAALTKLKELYCSLKGERVVIASDLTEVRNFYGNAFKNQIYISIDQKNSSEKNSDATKEKKFQEALIAQFREIVRHLGCKLSFEYVRGHWMNVLHNSVDSTLLRIINKRIATEKESIANDKQSDKSGLAVAYLPSHIFSEFEFQYIKELHKILSETKSEETPLSIKLMMRNNGFIYEPHKSKLKRKFEELLEDAVRYKVLTKVGNEGNSCRYKANNIKKIVYATINLRKETSEQIGTKTKSTMQNNKYESDYKNFLVNILKKNKKPMTVQQIKAVTIERKYPWRQEKSPGMKTFEALLEELVKEGRITKTNGKYTTLS</sequence>
<evidence type="ECO:0000313" key="2">
    <source>
        <dbReference type="EMBL" id="HGU42410.1"/>
    </source>
</evidence>
<comment type="caution">
    <text evidence="2">The sequence shown here is derived from an EMBL/GenBank/DDBJ whole genome shotgun (WGS) entry which is preliminary data.</text>
</comment>
<name>A0A7C4W7D0_FERPE</name>
<dbReference type="Gene3D" id="3.30.420.10">
    <property type="entry name" value="Ribonuclease H-like superfamily/Ribonuclease H"/>
    <property type="match status" value="1"/>
</dbReference>
<reference evidence="2" key="1">
    <citation type="journal article" date="2020" name="mSystems">
        <title>Genome- and Community-Level Interaction Insights into Carbon Utilization and Element Cycling Functions of Hydrothermarchaeota in Hydrothermal Sediment.</title>
        <authorList>
            <person name="Zhou Z."/>
            <person name="Liu Y."/>
            <person name="Xu W."/>
            <person name="Pan J."/>
            <person name="Luo Z.H."/>
            <person name="Li M."/>
        </authorList>
    </citation>
    <scope>NUCLEOTIDE SEQUENCE [LARGE SCALE GENOMIC DNA]</scope>
    <source>
        <strain evidence="2">SpSt-604</strain>
        <strain evidence="1">SpSt-640</strain>
    </source>
</reference>
<protein>
    <submittedName>
        <fullName evidence="2">Uncharacterized protein</fullName>
    </submittedName>
</protein>
<accession>A0A7C4W7D0</accession>
<dbReference type="InterPro" id="IPR036397">
    <property type="entry name" value="RNaseH_sf"/>
</dbReference>
<proteinExistence type="predicted"/>
<evidence type="ECO:0000313" key="1">
    <source>
        <dbReference type="EMBL" id="HGQ76705.1"/>
    </source>
</evidence>
<dbReference type="EMBL" id="DTBH01000046">
    <property type="protein sequence ID" value="HGQ76705.1"/>
    <property type="molecule type" value="Genomic_DNA"/>
</dbReference>
<dbReference type="OrthoDB" id="41120at2"/>
<organism evidence="2">
    <name type="scientific">Fervidobacterium pennivorans</name>
    <dbReference type="NCBI Taxonomy" id="93466"/>
    <lineage>
        <taxon>Bacteria</taxon>
        <taxon>Thermotogati</taxon>
        <taxon>Thermotogota</taxon>
        <taxon>Thermotogae</taxon>
        <taxon>Thermotogales</taxon>
        <taxon>Fervidobacteriaceae</taxon>
        <taxon>Fervidobacterium</taxon>
    </lineage>
</organism>